<protein>
    <recommendedName>
        <fullName evidence="11">8-oxo-dGTP diphosphatase</fullName>
        <ecNumber evidence="11">3.6.1.55</ecNumber>
    </recommendedName>
</protein>
<evidence type="ECO:0000313" key="14">
    <source>
        <dbReference type="Proteomes" id="UP000032737"/>
    </source>
</evidence>
<keyword evidence="4" id="KW-0235">DNA replication</keyword>
<gene>
    <name evidence="13" type="primary">mutT</name>
    <name evidence="13" type="ORF">BN85311940</name>
</gene>
<evidence type="ECO:0000256" key="9">
    <source>
        <dbReference type="ARBA" id="ARBA00023204"/>
    </source>
</evidence>
<dbReference type="PRINTS" id="PR00502">
    <property type="entry name" value="NUDIXFAMILY"/>
</dbReference>
<dbReference type="EC" id="3.6.1.55" evidence="11"/>
<dbReference type="InterPro" id="IPR020476">
    <property type="entry name" value="Nudix_hydrolase"/>
</dbReference>
<evidence type="ECO:0000256" key="6">
    <source>
        <dbReference type="ARBA" id="ARBA00022763"/>
    </source>
</evidence>
<dbReference type="Pfam" id="PF14815">
    <property type="entry name" value="NUDIX_4"/>
    <property type="match status" value="1"/>
</dbReference>
<evidence type="ECO:0000313" key="13">
    <source>
        <dbReference type="EMBL" id="CCV66215.1"/>
    </source>
</evidence>
<evidence type="ECO:0000256" key="5">
    <source>
        <dbReference type="ARBA" id="ARBA00022723"/>
    </source>
</evidence>
<dbReference type="PANTHER" id="PTHR47707:SF1">
    <property type="entry name" value="NUDIX HYDROLASE FAMILY PROTEIN"/>
    <property type="match status" value="1"/>
</dbReference>
<keyword evidence="6" id="KW-0227">DNA damage</keyword>
<dbReference type="GO" id="GO:0044716">
    <property type="term" value="F:8-oxo-GDP phosphatase activity"/>
    <property type="evidence" value="ECO:0007669"/>
    <property type="project" value="TreeGrafter"/>
</dbReference>
<dbReference type="GO" id="GO:0035539">
    <property type="term" value="F:8-oxo-7,8-dihydrodeoxyguanosine triphosphate pyrophosphatase activity"/>
    <property type="evidence" value="ECO:0007669"/>
    <property type="project" value="UniProtKB-EC"/>
</dbReference>
<dbReference type="EMBL" id="FO681348">
    <property type="protein sequence ID" value="CCV66215.1"/>
    <property type="molecule type" value="Genomic_DNA"/>
</dbReference>
<dbReference type="InterPro" id="IPR000086">
    <property type="entry name" value="NUDIX_hydrolase_dom"/>
</dbReference>
<proteinExistence type="inferred from homology"/>
<keyword evidence="5" id="KW-0479">Metal-binding</keyword>
<evidence type="ECO:0000256" key="3">
    <source>
        <dbReference type="ARBA" id="ARBA00022457"/>
    </source>
</evidence>
<keyword evidence="3" id="KW-0515">Mutator protein</keyword>
<keyword evidence="7 13" id="KW-0378">Hydrolase</keyword>
<reference evidence="13 14" key="1">
    <citation type="journal article" date="2013" name="J. Mol. Microbiol. Biotechnol.">
        <title>Analysis of the Complete Genomes of Acholeplasma brassicae , A. palmae and A. laidlawii and Their Comparison to the Obligate Parasites from ' Candidatus Phytoplasma'.</title>
        <authorList>
            <person name="Kube M."/>
            <person name="Siewert C."/>
            <person name="Migdoll A.M."/>
            <person name="Duduk B."/>
            <person name="Holz S."/>
            <person name="Rabus R."/>
            <person name="Seemuller E."/>
            <person name="Mitrovic J."/>
            <person name="Muller I."/>
            <person name="Buttner C."/>
            <person name="Reinhardt R."/>
        </authorList>
    </citation>
    <scope>NUCLEOTIDE SEQUENCE [LARGE SCALE GENOMIC DNA]</scope>
    <source>
        <strain evidence="14">0502</strain>
    </source>
</reference>
<dbReference type="GO" id="GO:0006281">
    <property type="term" value="P:DNA repair"/>
    <property type="evidence" value="ECO:0007669"/>
    <property type="project" value="UniProtKB-KW"/>
</dbReference>
<dbReference type="PROSITE" id="PS51462">
    <property type="entry name" value="NUDIX"/>
    <property type="match status" value="1"/>
</dbReference>
<dbReference type="GO" id="GO:0044715">
    <property type="term" value="F:8-oxo-dGDP phosphatase activity"/>
    <property type="evidence" value="ECO:0007669"/>
    <property type="project" value="TreeGrafter"/>
</dbReference>
<dbReference type="PROSITE" id="PS00893">
    <property type="entry name" value="NUDIX_BOX"/>
    <property type="match status" value="1"/>
</dbReference>
<keyword evidence="14" id="KW-1185">Reference proteome</keyword>
<comment type="catalytic activity">
    <reaction evidence="10">
        <text>8-oxo-dGTP + H2O = 8-oxo-dGMP + diphosphate + H(+)</text>
        <dbReference type="Rhea" id="RHEA:31575"/>
        <dbReference type="ChEBI" id="CHEBI:15377"/>
        <dbReference type="ChEBI" id="CHEBI:15378"/>
        <dbReference type="ChEBI" id="CHEBI:33019"/>
        <dbReference type="ChEBI" id="CHEBI:63224"/>
        <dbReference type="ChEBI" id="CHEBI:77896"/>
        <dbReference type="EC" id="3.6.1.55"/>
    </reaction>
</comment>
<evidence type="ECO:0000256" key="8">
    <source>
        <dbReference type="ARBA" id="ARBA00022842"/>
    </source>
</evidence>
<dbReference type="SUPFAM" id="SSF55811">
    <property type="entry name" value="Nudix"/>
    <property type="match status" value="1"/>
</dbReference>
<evidence type="ECO:0000256" key="7">
    <source>
        <dbReference type="ARBA" id="ARBA00022801"/>
    </source>
</evidence>
<dbReference type="RefSeq" id="WP_030005075.1">
    <property type="nucleotide sequence ID" value="NC_022549.1"/>
</dbReference>
<dbReference type="GO" id="GO:0046872">
    <property type="term" value="F:metal ion binding"/>
    <property type="evidence" value="ECO:0007669"/>
    <property type="project" value="UniProtKB-KW"/>
</dbReference>
<dbReference type="Proteomes" id="UP000032737">
    <property type="component" value="Chromosome"/>
</dbReference>
<evidence type="ECO:0000256" key="1">
    <source>
        <dbReference type="ARBA" id="ARBA00001946"/>
    </source>
</evidence>
<comment type="cofactor">
    <cofactor evidence="1">
        <name>Mg(2+)</name>
        <dbReference type="ChEBI" id="CHEBI:18420"/>
    </cofactor>
</comment>
<dbReference type="Gene3D" id="3.90.79.10">
    <property type="entry name" value="Nucleoside Triphosphate Pyrophosphohydrolase"/>
    <property type="match status" value="1"/>
</dbReference>
<dbReference type="GO" id="GO:0008413">
    <property type="term" value="F:8-oxo-7,8-dihydroguanosine triphosphate pyrophosphatase activity"/>
    <property type="evidence" value="ECO:0007669"/>
    <property type="project" value="TreeGrafter"/>
</dbReference>
<dbReference type="CDD" id="cd03425">
    <property type="entry name" value="NUDIX_MutT_NudA_like"/>
    <property type="match status" value="1"/>
</dbReference>
<dbReference type="GO" id="GO:0006260">
    <property type="term" value="P:DNA replication"/>
    <property type="evidence" value="ECO:0007669"/>
    <property type="project" value="UniProtKB-KW"/>
</dbReference>
<keyword evidence="8" id="KW-0460">Magnesium</keyword>
<accession>U4KPD0</accession>
<dbReference type="InterPro" id="IPR015797">
    <property type="entry name" value="NUDIX_hydrolase-like_dom_sf"/>
</dbReference>
<evidence type="ECO:0000256" key="4">
    <source>
        <dbReference type="ARBA" id="ARBA00022705"/>
    </source>
</evidence>
<dbReference type="OrthoDB" id="9810648at2"/>
<dbReference type="InterPro" id="IPR029119">
    <property type="entry name" value="MutY_C"/>
</dbReference>
<dbReference type="InterPro" id="IPR047127">
    <property type="entry name" value="MutT-like"/>
</dbReference>
<sequence>MKKRIEVVAAVIKKDNTYFCAQRKDQGELARKWEFPGGKIEKGETQAKALKREIKEELNTIIEVKDFLITVNHEYNTFNLVMHAYECEVIEGDLDTTEHLDQKWLTKEEMAAFDFAAADLPIIDILN</sequence>
<feature type="domain" description="Nudix hydrolase" evidence="12">
    <location>
        <begin position="2"/>
        <end position="127"/>
    </location>
</feature>
<dbReference type="PANTHER" id="PTHR47707">
    <property type="entry name" value="8-OXO-DGTP DIPHOSPHATASE"/>
    <property type="match status" value="1"/>
</dbReference>
<name>U4KPD0_9MOLU</name>
<dbReference type="KEGG" id="abra:BN85311940"/>
<keyword evidence="9" id="KW-0234">DNA repair</keyword>
<evidence type="ECO:0000256" key="2">
    <source>
        <dbReference type="ARBA" id="ARBA00005582"/>
    </source>
</evidence>
<organism evidence="13 14">
    <name type="scientific">Acholeplasma brassicae</name>
    <dbReference type="NCBI Taxonomy" id="61635"/>
    <lineage>
        <taxon>Bacteria</taxon>
        <taxon>Bacillati</taxon>
        <taxon>Mycoplasmatota</taxon>
        <taxon>Mollicutes</taxon>
        <taxon>Acholeplasmatales</taxon>
        <taxon>Acholeplasmataceae</taxon>
        <taxon>Acholeplasma</taxon>
    </lineage>
</organism>
<evidence type="ECO:0000259" key="12">
    <source>
        <dbReference type="PROSITE" id="PS51462"/>
    </source>
</evidence>
<dbReference type="STRING" id="61635.BN85311940"/>
<evidence type="ECO:0000256" key="11">
    <source>
        <dbReference type="ARBA" id="ARBA00038905"/>
    </source>
</evidence>
<dbReference type="InterPro" id="IPR020084">
    <property type="entry name" value="NUDIX_hydrolase_CS"/>
</dbReference>
<evidence type="ECO:0000256" key="10">
    <source>
        <dbReference type="ARBA" id="ARBA00035861"/>
    </source>
</evidence>
<dbReference type="AlphaFoldDB" id="U4KPD0"/>
<dbReference type="HOGENOM" id="CLU_037162_19_1_14"/>
<comment type="similarity">
    <text evidence="2">Belongs to the Nudix hydrolase family.</text>
</comment>